<dbReference type="Gene3D" id="3.30.430.20">
    <property type="entry name" value="Gnk2 domain, C-X8-C-X2-C motif"/>
    <property type="match status" value="2"/>
</dbReference>
<evidence type="ECO:0000313" key="11">
    <source>
        <dbReference type="EMBL" id="KAK5820200.1"/>
    </source>
</evidence>
<evidence type="ECO:0000256" key="1">
    <source>
        <dbReference type="ARBA" id="ARBA00004251"/>
    </source>
</evidence>
<keyword evidence="9" id="KW-0812">Transmembrane</keyword>
<evidence type="ECO:0000256" key="3">
    <source>
        <dbReference type="ARBA" id="ARBA00022729"/>
    </source>
</evidence>
<keyword evidence="9" id="KW-0472">Membrane</keyword>
<evidence type="ECO:0000256" key="5">
    <source>
        <dbReference type="ARBA" id="ARBA00022949"/>
    </source>
</evidence>
<keyword evidence="9" id="KW-1133">Transmembrane helix</keyword>
<protein>
    <recommendedName>
        <fullName evidence="10">Gnk2-homologous domain-containing protein</fullName>
    </recommendedName>
</protein>
<dbReference type="PANTHER" id="PTHR32080">
    <property type="entry name" value="ANTIFUNGAL PROTEIN GINKBILOBIN-2-LIKE"/>
    <property type="match status" value="1"/>
</dbReference>
<dbReference type="PANTHER" id="PTHR32080:SF36">
    <property type="entry name" value="PLASMODESMATA-LOCATED PROTEIN 1"/>
    <property type="match status" value="1"/>
</dbReference>
<keyword evidence="3" id="KW-0732">Signal</keyword>
<evidence type="ECO:0000256" key="9">
    <source>
        <dbReference type="SAM" id="Phobius"/>
    </source>
</evidence>
<evidence type="ECO:0000259" key="10">
    <source>
        <dbReference type="PROSITE" id="PS51473"/>
    </source>
</evidence>
<evidence type="ECO:0000256" key="2">
    <source>
        <dbReference type="ARBA" id="ARBA00022581"/>
    </source>
</evidence>
<comment type="caution">
    <text evidence="11">The sequence shown here is derived from an EMBL/GenBank/DDBJ whole genome shotgun (WGS) entry which is preliminary data.</text>
</comment>
<dbReference type="EMBL" id="JARKNE010000007">
    <property type="protein sequence ID" value="KAK5820200.1"/>
    <property type="molecule type" value="Genomic_DNA"/>
</dbReference>
<feature type="domain" description="Gnk2-homologous" evidence="10">
    <location>
        <begin position="36"/>
        <end position="139"/>
    </location>
</feature>
<keyword evidence="2" id="KW-0945">Host-virus interaction</keyword>
<dbReference type="InterPro" id="IPR002902">
    <property type="entry name" value="GNK2"/>
</dbReference>
<dbReference type="CDD" id="cd23509">
    <property type="entry name" value="Gnk2-like"/>
    <property type="match status" value="2"/>
</dbReference>
<sequence length="516" mass="55219">MGLPRKSLSLLFVSLFSVTIFSGGSFTFFTIAADDTNLVFKGCANQKFQDPSGVYLQNLKNLMSTLVSQSSQKTFSTTSSGEDPYAIMGLYQCRGDLTPSQCYTCVSKIPEMSDKLCGSAVAARVQLTGCYLKYEVVGFKQVPGTEFLYKVCGSSRAGGTEFESRRDAAFNMAENGVKSGDGGSGSSLFYTGTYQSVYVLGQCEGDLAASDCGNCVKTAFETAKDDCGDSVSGQVYLHKCYISYSYYSNGVPTISSPSATGAGTGTRQHAQRTVAIAVGGVAALGFIIVCLMFLKSVFKKRRNAKLFDLIAIAKETASNPPRIIVQTMNLTTTVPRELKSSNMLCNVMKVVLVKNNSSLLVLHLPTPPDSKLFITNANGKQTPCLAHWQGRSPHPHDLPGAVGGAPRRLACWSSSSLNCCSRSISMIKGTNKIKKVVPAIQAALPVLRRSFLETKAASEAACLPRETMGEEVILARMLEWGLEADDLSGREIPPRLGWAAIGGTDSVFVGGFSVLT</sequence>
<evidence type="ECO:0000256" key="8">
    <source>
        <dbReference type="ARBA" id="ARBA00038393"/>
    </source>
</evidence>
<accession>A0ABR0PFZ1</accession>
<feature type="domain" description="Gnk2-homologous" evidence="10">
    <location>
        <begin position="144"/>
        <end position="249"/>
    </location>
</feature>
<proteinExistence type="inferred from homology"/>
<evidence type="ECO:0000313" key="12">
    <source>
        <dbReference type="Proteomes" id="UP001358586"/>
    </source>
</evidence>
<evidence type="ECO:0000256" key="4">
    <source>
        <dbReference type="ARBA" id="ARBA00022737"/>
    </source>
</evidence>
<dbReference type="Pfam" id="PF01657">
    <property type="entry name" value="Stress-antifung"/>
    <property type="match status" value="2"/>
</dbReference>
<gene>
    <name evidence="11" type="ORF">PVK06_025246</name>
</gene>
<keyword evidence="6" id="KW-1015">Disulfide bond</keyword>
<feature type="transmembrane region" description="Helical" evidence="9">
    <location>
        <begin position="274"/>
        <end position="294"/>
    </location>
</feature>
<name>A0ABR0PFZ1_GOSAR</name>
<keyword evidence="12" id="KW-1185">Reference proteome</keyword>
<keyword evidence="4" id="KW-0677">Repeat</keyword>
<keyword evidence="5" id="KW-0965">Cell junction</keyword>
<evidence type="ECO:0000256" key="6">
    <source>
        <dbReference type="ARBA" id="ARBA00023157"/>
    </source>
</evidence>
<comment type="subcellular location">
    <subcellularLocation>
        <location evidence="7">Cell junction</location>
        <location evidence="7">Plasmodesma</location>
    </subcellularLocation>
    <subcellularLocation>
        <location evidence="1">Cell membrane</location>
        <topology evidence="1">Single-pass type I membrane protein</topology>
    </subcellularLocation>
</comment>
<dbReference type="Proteomes" id="UP001358586">
    <property type="component" value="Chromosome 7"/>
</dbReference>
<evidence type="ECO:0000256" key="7">
    <source>
        <dbReference type="ARBA" id="ARBA00024184"/>
    </source>
</evidence>
<comment type="similarity">
    <text evidence="8">Belongs to the cysteine-rich repeat secretory protein family. Plasmodesmata-located proteins (PDLD) subfamily.</text>
</comment>
<organism evidence="11 12">
    <name type="scientific">Gossypium arboreum</name>
    <name type="common">Tree cotton</name>
    <name type="synonym">Gossypium nanking</name>
    <dbReference type="NCBI Taxonomy" id="29729"/>
    <lineage>
        <taxon>Eukaryota</taxon>
        <taxon>Viridiplantae</taxon>
        <taxon>Streptophyta</taxon>
        <taxon>Embryophyta</taxon>
        <taxon>Tracheophyta</taxon>
        <taxon>Spermatophyta</taxon>
        <taxon>Magnoliopsida</taxon>
        <taxon>eudicotyledons</taxon>
        <taxon>Gunneridae</taxon>
        <taxon>Pentapetalae</taxon>
        <taxon>rosids</taxon>
        <taxon>malvids</taxon>
        <taxon>Malvales</taxon>
        <taxon>Malvaceae</taxon>
        <taxon>Malvoideae</taxon>
        <taxon>Gossypium</taxon>
    </lineage>
</organism>
<reference evidence="11 12" key="1">
    <citation type="submission" date="2023-03" db="EMBL/GenBank/DDBJ databases">
        <title>WGS of Gossypium arboreum.</title>
        <authorList>
            <person name="Yu D."/>
        </authorList>
    </citation>
    <scope>NUCLEOTIDE SEQUENCE [LARGE SCALE GENOMIC DNA]</scope>
    <source>
        <tissue evidence="11">Leaf</tissue>
    </source>
</reference>
<dbReference type="InterPro" id="IPR051378">
    <property type="entry name" value="Cell2Cell_Antifungal"/>
</dbReference>
<dbReference type="PROSITE" id="PS51473">
    <property type="entry name" value="GNK2"/>
    <property type="match status" value="2"/>
</dbReference>
<dbReference type="InterPro" id="IPR038408">
    <property type="entry name" value="GNK2_sf"/>
</dbReference>